<dbReference type="GO" id="GO:0005737">
    <property type="term" value="C:cytoplasm"/>
    <property type="evidence" value="ECO:0007669"/>
    <property type="project" value="UniProtKB-SubCell"/>
</dbReference>
<evidence type="ECO:0000256" key="10">
    <source>
        <dbReference type="ARBA" id="ARBA00032441"/>
    </source>
</evidence>
<dbReference type="SUPFAM" id="SSF52540">
    <property type="entry name" value="P-loop containing nucleoside triphosphate hydrolases"/>
    <property type="match status" value="1"/>
</dbReference>
<dbReference type="Proteomes" id="UP000053237">
    <property type="component" value="Unassembled WGS sequence"/>
</dbReference>
<comment type="similarity">
    <text evidence="2">Belongs to the TsaE family.</text>
</comment>
<evidence type="ECO:0000313" key="11">
    <source>
        <dbReference type="EMBL" id="CCI40484.1"/>
    </source>
</evidence>
<keyword evidence="7" id="KW-0547">Nucleotide-binding</keyword>
<dbReference type="Gene3D" id="3.40.50.300">
    <property type="entry name" value="P-loop containing nucleotide triphosphate hydrolases"/>
    <property type="match status" value="1"/>
</dbReference>
<dbReference type="NCBIfam" id="TIGR00150">
    <property type="entry name" value="T6A_YjeE"/>
    <property type="match status" value="1"/>
</dbReference>
<dbReference type="GO" id="GO:0005524">
    <property type="term" value="F:ATP binding"/>
    <property type="evidence" value="ECO:0007669"/>
    <property type="project" value="UniProtKB-KW"/>
</dbReference>
<evidence type="ECO:0000256" key="8">
    <source>
        <dbReference type="ARBA" id="ARBA00022840"/>
    </source>
</evidence>
<protein>
    <recommendedName>
        <fullName evidence="3">tRNA threonylcarbamoyladenosine biosynthesis protein TsaE</fullName>
    </recommendedName>
    <alternativeName>
        <fullName evidence="10">t(6)A37 threonylcarbamoyladenosine biosynthesis protein TsaE</fullName>
    </alternativeName>
</protein>
<keyword evidence="8" id="KW-0067">ATP-binding</keyword>
<comment type="subcellular location">
    <subcellularLocation>
        <location evidence="1">Cytoplasm</location>
    </subcellularLocation>
</comment>
<keyword evidence="9" id="KW-0460">Magnesium</keyword>
<evidence type="ECO:0000256" key="4">
    <source>
        <dbReference type="ARBA" id="ARBA00022490"/>
    </source>
</evidence>
<dbReference type="GO" id="GO:0046872">
    <property type="term" value="F:metal ion binding"/>
    <property type="evidence" value="ECO:0007669"/>
    <property type="project" value="UniProtKB-KW"/>
</dbReference>
<keyword evidence="5" id="KW-0819">tRNA processing</keyword>
<dbReference type="AlphaFoldDB" id="A0A024G155"/>
<comment type="caution">
    <text evidence="11">The sequence shown here is derived from an EMBL/GenBank/DDBJ whole genome shotgun (WGS) entry which is preliminary data.</text>
</comment>
<reference evidence="11 12" key="1">
    <citation type="submission" date="2012-05" db="EMBL/GenBank/DDBJ databases">
        <title>Recombination and specialization in a pathogen metapopulation.</title>
        <authorList>
            <person name="Gardiner A."/>
            <person name="Kemen E."/>
            <person name="Schultz-Larsen T."/>
            <person name="MacLean D."/>
            <person name="Van Oosterhout C."/>
            <person name="Jones J.D.G."/>
        </authorList>
    </citation>
    <scope>NUCLEOTIDE SEQUENCE [LARGE SCALE GENOMIC DNA]</scope>
    <source>
        <strain evidence="11 12">Ac Nc2</strain>
    </source>
</reference>
<evidence type="ECO:0000256" key="3">
    <source>
        <dbReference type="ARBA" id="ARBA00019010"/>
    </source>
</evidence>
<proteinExistence type="inferred from homology"/>
<evidence type="ECO:0000256" key="6">
    <source>
        <dbReference type="ARBA" id="ARBA00022723"/>
    </source>
</evidence>
<dbReference type="PANTHER" id="PTHR33540">
    <property type="entry name" value="TRNA THREONYLCARBAMOYLADENOSINE BIOSYNTHESIS PROTEIN TSAE"/>
    <property type="match status" value="1"/>
</dbReference>
<keyword evidence="6" id="KW-0479">Metal-binding</keyword>
<evidence type="ECO:0000256" key="1">
    <source>
        <dbReference type="ARBA" id="ARBA00004496"/>
    </source>
</evidence>
<dbReference type="STRING" id="65357.A0A024G155"/>
<dbReference type="EMBL" id="CAIX01000009">
    <property type="protein sequence ID" value="CCI40484.1"/>
    <property type="molecule type" value="Genomic_DNA"/>
</dbReference>
<dbReference type="InterPro" id="IPR027417">
    <property type="entry name" value="P-loop_NTPase"/>
</dbReference>
<evidence type="ECO:0000256" key="9">
    <source>
        <dbReference type="ARBA" id="ARBA00022842"/>
    </source>
</evidence>
<evidence type="ECO:0000256" key="2">
    <source>
        <dbReference type="ARBA" id="ARBA00007599"/>
    </source>
</evidence>
<dbReference type="PANTHER" id="PTHR33540:SF2">
    <property type="entry name" value="TRNA THREONYLCARBAMOYLADENOSINE BIOSYNTHESIS PROTEIN TSAE"/>
    <property type="match status" value="1"/>
</dbReference>
<dbReference type="OrthoDB" id="507945at2759"/>
<gene>
    <name evidence="11" type="ORF">BN9_012680</name>
</gene>
<keyword evidence="4" id="KW-0963">Cytoplasm</keyword>
<evidence type="ECO:0000313" key="12">
    <source>
        <dbReference type="Proteomes" id="UP000053237"/>
    </source>
</evidence>
<dbReference type="InterPro" id="IPR003442">
    <property type="entry name" value="T6A_TsaE"/>
</dbReference>
<name>A0A024G155_9STRA</name>
<dbReference type="Pfam" id="PF02367">
    <property type="entry name" value="TsaE"/>
    <property type="match status" value="1"/>
</dbReference>
<evidence type="ECO:0000256" key="5">
    <source>
        <dbReference type="ARBA" id="ARBA00022694"/>
    </source>
</evidence>
<organism evidence="11 12">
    <name type="scientific">Albugo candida</name>
    <dbReference type="NCBI Taxonomy" id="65357"/>
    <lineage>
        <taxon>Eukaryota</taxon>
        <taxon>Sar</taxon>
        <taxon>Stramenopiles</taxon>
        <taxon>Oomycota</taxon>
        <taxon>Peronosporomycetes</taxon>
        <taxon>Albuginales</taxon>
        <taxon>Albuginaceae</taxon>
        <taxon>Albugo</taxon>
    </lineage>
</organism>
<keyword evidence="12" id="KW-1185">Reference proteome</keyword>
<dbReference type="InParanoid" id="A0A024G155"/>
<sequence length="168" mass="19220">MEQLGACIGRRLRLNDVMLLYGDLGCGKTCLARGSIRELTNSDILVPSPSYLLVNSYVTAKSVLYHVDLYRLRQVTFADAKALGLVNAFGSGIVIVEWPDRIFEHTQKICNQEETPRQQHSWVPNEYLQVTIKYDTQDGIDWRNVAFRPVGKSWEDRLIDFSIIDQNK</sequence>
<evidence type="ECO:0000256" key="7">
    <source>
        <dbReference type="ARBA" id="ARBA00022741"/>
    </source>
</evidence>
<dbReference type="GO" id="GO:0002949">
    <property type="term" value="P:tRNA threonylcarbamoyladenosine modification"/>
    <property type="evidence" value="ECO:0007669"/>
    <property type="project" value="InterPro"/>
</dbReference>
<accession>A0A024G155</accession>